<evidence type="ECO:0000256" key="1">
    <source>
        <dbReference type="ARBA" id="ARBA00022884"/>
    </source>
</evidence>
<dbReference type="Gene3D" id="3.30.70.330">
    <property type="match status" value="1"/>
</dbReference>
<keyword evidence="1 2" id="KW-0694">RNA-binding</keyword>
<dbReference type="Proteomes" id="UP000316621">
    <property type="component" value="Chromosome 6"/>
</dbReference>
<dbReference type="PANTHER" id="PTHR23236">
    <property type="entry name" value="EUKARYOTIC TRANSLATION INITIATION FACTOR 4B/4H"/>
    <property type="match status" value="1"/>
</dbReference>
<dbReference type="EMBL" id="CM010720">
    <property type="protein sequence ID" value="RZC66120.1"/>
    <property type="molecule type" value="Genomic_DNA"/>
</dbReference>
<name>A0A4Y7K1C6_PAPSO</name>
<organism evidence="4 5">
    <name type="scientific">Papaver somniferum</name>
    <name type="common">Opium poppy</name>
    <dbReference type="NCBI Taxonomy" id="3469"/>
    <lineage>
        <taxon>Eukaryota</taxon>
        <taxon>Viridiplantae</taxon>
        <taxon>Streptophyta</taxon>
        <taxon>Embryophyta</taxon>
        <taxon>Tracheophyta</taxon>
        <taxon>Spermatophyta</taxon>
        <taxon>Magnoliopsida</taxon>
        <taxon>Ranunculales</taxon>
        <taxon>Papaveraceae</taxon>
        <taxon>Papaveroideae</taxon>
        <taxon>Papaver</taxon>
    </lineage>
</organism>
<dbReference type="InterPro" id="IPR035979">
    <property type="entry name" value="RBD_domain_sf"/>
</dbReference>
<feature type="domain" description="RRM" evidence="3">
    <location>
        <begin position="1"/>
        <end position="73"/>
    </location>
</feature>
<reference evidence="4 5" key="1">
    <citation type="journal article" date="2018" name="Science">
        <title>The opium poppy genome and morphinan production.</title>
        <authorList>
            <person name="Guo L."/>
            <person name="Winzer T."/>
            <person name="Yang X."/>
            <person name="Li Y."/>
            <person name="Ning Z."/>
            <person name="He Z."/>
            <person name="Teodor R."/>
            <person name="Lu Y."/>
            <person name="Bowser T.A."/>
            <person name="Graham I.A."/>
            <person name="Ye K."/>
        </authorList>
    </citation>
    <scope>NUCLEOTIDE SEQUENCE [LARGE SCALE GENOMIC DNA]</scope>
    <source>
        <strain evidence="5">cv. HN1</strain>
        <tissue evidence="4">Leaves</tissue>
    </source>
</reference>
<dbReference type="GO" id="GO:0003723">
    <property type="term" value="F:RNA binding"/>
    <property type="evidence" value="ECO:0007669"/>
    <property type="project" value="UniProtKB-UniRule"/>
</dbReference>
<dbReference type="STRING" id="3469.A0A4Y7K1C6"/>
<keyword evidence="5" id="KW-1185">Reference proteome</keyword>
<evidence type="ECO:0000313" key="4">
    <source>
        <dbReference type="EMBL" id="RZC66120.1"/>
    </source>
</evidence>
<accession>A0A4Y7K1C6</accession>
<evidence type="ECO:0000256" key="2">
    <source>
        <dbReference type="PROSITE-ProRule" id="PRU00176"/>
    </source>
</evidence>
<dbReference type="SMART" id="SM00360">
    <property type="entry name" value="RRM"/>
    <property type="match status" value="1"/>
</dbReference>
<evidence type="ECO:0000313" key="5">
    <source>
        <dbReference type="Proteomes" id="UP000316621"/>
    </source>
</evidence>
<dbReference type="GO" id="GO:0005730">
    <property type="term" value="C:nucleolus"/>
    <property type="evidence" value="ECO:0007669"/>
    <property type="project" value="TreeGrafter"/>
</dbReference>
<gene>
    <name evidence="4" type="ORF">C5167_009812</name>
</gene>
<dbReference type="InterPro" id="IPR000504">
    <property type="entry name" value="RRM_dom"/>
</dbReference>
<protein>
    <recommendedName>
        <fullName evidence="3">RRM domain-containing protein</fullName>
    </recommendedName>
</protein>
<dbReference type="SUPFAM" id="SSF54928">
    <property type="entry name" value="RNA-binding domain, RBD"/>
    <property type="match status" value="1"/>
</dbReference>
<dbReference type="Pfam" id="PF00076">
    <property type="entry name" value="RRM_1"/>
    <property type="match status" value="1"/>
</dbReference>
<dbReference type="Gramene" id="RZC66120">
    <property type="protein sequence ID" value="RZC66120"/>
    <property type="gene ID" value="C5167_009812"/>
</dbReference>
<proteinExistence type="predicted"/>
<dbReference type="PANTHER" id="PTHR23236:SF11">
    <property type="entry name" value="EUKARYOTIC TRANSLATION INITIATION FACTOR 4H"/>
    <property type="match status" value="1"/>
</dbReference>
<dbReference type="AlphaFoldDB" id="A0A4Y7K1C6"/>
<evidence type="ECO:0000259" key="3">
    <source>
        <dbReference type="PROSITE" id="PS50102"/>
    </source>
</evidence>
<dbReference type="InterPro" id="IPR012677">
    <property type="entry name" value="Nucleotide-bd_a/b_plait_sf"/>
</dbReference>
<sequence length="92" mass="10256">MKGLPYYTEKSDVIKFFKQAGEIVDVHLSYNGDGKFSGSGHIEFVTEETAKKAVRMNGVELLGSPIDLWREAEGTGASRFKNTLSQERTAFH</sequence>
<dbReference type="PROSITE" id="PS50102">
    <property type="entry name" value="RRM"/>
    <property type="match status" value="1"/>
</dbReference>